<dbReference type="Proteomes" id="UP000054047">
    <property type="component" value="Unassembled WGS sequence"/>
</dbReference>
<proteinExistence type="predicted"/>
<accession>A0A0C2DSD2</accession>
<dbReference type="OrthoDB" id="5798495at2759"/>
<name>A0A0C2DSD2_9BILA</name>
<reference evidence="1 2" key="1">
    <citation type="submission" date="2013-12" db="EMBL/GenBank/DDBJ databases">
        <title>Draft genome of the parsitic nematode Ancylostoma duodenale.</title>
        <authorList>
            <person name="Mitreva M."/>
        </authorList>
    </citation>
    <scope>NUCLEOTIDE SEQUENCE [LARGE SCALE GENOMIC DNA]</scope>
    <source>
        <strain evidence="1 2">Zhejiang</strain>
    </source>
</reference>
<protein>
    <submittedName>
        <fullName evidence="1">Uncharacterized protein</fullName>
    </submittedName>
</protein>
<dbReference type="SUPFAM" id="SSF81382">
    <property type="entry name" value="Skp1 dimerisation domain-like"/>
    <property type="match status" value="1"/>
</dbReference>
<keyword evidence="2" id="KW-1185">Reference proteome</keyword>
<dbReference type="GO" id="GO:0006511">
    <property type="term" value="P:ubiquitin-dependent protein catabolic process"/>
    <property type="evidence" value="ECO:0007669"/>
    <property type="project" value="InterPro"/>
</dbReference>
<dbReference type="EMBL" id="KN727436">
    <property type="protein sequence ID" value="KIH65682.1"/>
    <property type="molecule type" value="Genomic_DNA"/>
</dbReference>
<dbReference type="InterPro" id="IPR011333">
    <property type="entry name" value="SKP1/BTB/POZ_sf"/>
</dbReference>
<dbReference type="InterPro" id="IPR036296">
    <property type="entry name" value="SKP1-like_dim_sf"/>
</dbReference>
<dbReference type="Gene3D" id="3.30.710.10">
    <property type="entry name" value="Potassium Channel Kv1.1, Chain A"/>
    <property type="match status" value="1"/>
</dbReference>
<evidence type="ECO:0000313" key="2">
    <source>
        <dbReference type="Proteomes" id="UP000054047"/>
    </source>
</evidence>
<dbReference type="AlphaFoldDB" id="A0A0C2DSD2"/>
<organism evidence="1 2">
    <name type="scientific">Ancylostoma duodenale</name>
    <dbReference type="NCBI Taxonomy" id="51022"/>
    <lineage>
        <taxon>Eukaryota</taxon>
        <taxon>Metazoa</taxon>
        <taxon>Ecdysozoa</taxon>
        <taxon>Nematoda</taxon>
        <taxon>Chromadorea</taxon>
        <taxon>Rhabditida</taxon>
        <taxon>Rhabditina</taxon>
        <taxon>Rhabditomorpha</taxon>
        <taxon>Strongyloidea</taxon>
        <taxon>Ancylostomatidae</taxon>
        <taxon>Ancylostomatinae</taxon>
        <taxon>Ancylostoma</taxon>
    </lineage>
</organism>
<evidence type="ECO:0000313" key="1">
    <source>
        <dbReference type="EMBL" id="KIH65682.1"/>
    </source>
</evidence>
<sequence>MTHCTEEFDFVIPLPNVPTAGLCLVVEWMQRKSQVCGKISSFSCQCSRKSEDLLYSGEDPKLANWERAFFHRLDKDDLFLLLNTANYMGIISLIASGARFVAEVISVSISILS</sequence>
<gene>
    <name evidence="1" type="ORF">ANCDUO_03993</name>
</gene>